<evidence type="ECO:0000313" key="2">
    <source>
        <dbReference type="Proteomes" id="UP001060085"/>
    </source>
</evidence>
<dbReference type="Proteomes" id="UP001060085">
    <property type="component" value="Linkage Group LG06"/>
</dbReference>
<reference evidence="2" key="1">
    <citation type="journal article" date="2023" name="Nat. Plants">
        <title>Single-cell RNA sequencing provides a high-resolution roadmap for understanding the multicellular compartmentation of specialized metabolism.</title>
        <authorList>
            <person name="Sun S."/>
            <person name="Shen X."/>
            <person name="Li Y."/>
            <person name="Li Y."/>
            <person name="Wang S."/>
            <person name="Li R."/>
            <person name="Zhang H."/>
            <person name="Shen G."/>
            <person name="Guo B."/>
            <person name="Wei J."/>
            <person name="Xu J."/>
            <person name="St-Pierre B."/>
            <person name="Chen S."/>
            <person name="Sun C."/>
        </authorList>
    </citation>
    <scope>NUCLEOTIDE SEQUENCE [LARGE SCALE GENOMIC DNA]</scope>
</reference>
<name>A0ACC0ABM2_CATRO</name>
<organism evidence="1 2">
    <name type="scientific">Catharanthus roseus</name>
    <name type="common">Madagascar periwinkle</name>
    <name type="synonym">Vinca rosea</name>
    <dbReference type="NCBI Taxonomy" id="4058"/>
    <lineage>
        <taxon>Eukaryota</taxon>
        <taxon>Viridiplantae</taxon>
        <taxon>Streptophyta</taxon>
        <taxon>Embryophyta</taxon>
        <taxon>Tracheophyta</taxon>
        <taxon>Spermatophyta</taxon>
        <taxon>Magnoliopsida</taxon>
        <taxon>eudicotyledons</taxon>
        <taxon>Gunneridae</taxon>
        <taxon>Pentapetalae</taxon>
        <taxon>asterids</taxon>
        <taxon>lamiids</taxon>
        <taxon>Gentianales</taxon>
        <taxon>Apocynaceae</taxon>
        <taxon>Rauvolfioideae</taxon>
        <taxon>Vinceae</taxon>
        <taxon>Catharanthinae</taxon>
        <taxon>Catharanthus</taxon>
    </lineage>
</organism>
<dbReference type="EMBL" id="CM044706">
    <property type="protein sequence ID" value="KAI5657680.1"/>
    <property type="molecule type" value="Genomic_DNA"/>
</dbReference>
<comment type="caution">
    <text evidence="1">The sequence shown here is derived from an EMBL/GenBank/DDBJ whole genome shotgun (WGS) entry which is preliminary data.</text>
</comment>
<evidence type="ECO:0000313" key="1">
    <source>
        <dbReference type="EMBL" id="KAI5657680.1"/>
    </source>
</evidence>
<gene>
    <name evidence="1" type="ORF">M9H77_26473</name>
</gene>
<keyword evidence="2" id="KW-1185">Reference proteome</keyword>
<accession>A0ACC0ABM2</accession>
<proteinExistence type="predicted"/>
<protein>
    <submittedName>
        <fullName evidence="1">Uncharacterized protein</fullName>
    </submittedName>
</protein>
<sequence>MKPRVDDKEEKVQVKRRDPYGTKKCGCPFKLKGEQMVMCENWQLFVHDGRHNHAIGVYKHGHAQAAKLTDEQLIKTEQFRKSHVLPRNILQFFREQNMGCAISAISIENQQDLNAHELKITITDRESGLTPVIDDKAHRSECIGQINRVDKRLRGAITEYLRKLDVLKTKWQKMTDFLHYLFTTWLNPLAHKEFGQV</sequence>